<dbReference type="PRINTS" id="PR00919">
    <property type="entry name" value="THERMOPTASE"/>
</dbReference>
<dbReference type="EMBL" id="AP014924">
    <property type="protein sequence ID" value="BAS26478.1"/>
    <property type="molecule type" value="Genomic_DNA"/>
</dbReference>
<comment type="cofactor">
    <cofactor evidence="1">
        <name>Co(2+)</name>
        <dbReference type="ChEBI" id="CHEBI:48828"/>
    </cofactor>
</comment>
<dbReference type="GO" id="GO:0004177">
    <property type="term" value="F:aminopeptidase activity"/>
    <property type="evidence" value="ECO:0007669"/>
    <property type="project" value="UniProtKB-KW"/>
</dbReference>
<evidence type="ECO:0000256" key="1">
    <source>
        <dbReference type="ARBA" id="ARBA00001941"/>
    </source>
</evidence>
<dbReference type="GO" id="GO:0006508">
    <property type="term" value="P:proteolysis"/>
    <property type="evidence" value="ECO:0007669"/>
    <property type="project" value="UniProtKB-KW"/>
</dbReference>
<dbReference type="AlphaFoldDB" id="A0A0K2SH81"/>
<evidence type="ECO:0000256" key="6">
    <source>
        <dbReference type="ARBA" id="ARBA00022670"/>
    </source>
</evidence>
<keyword evidence="6" id="KW-0645">Protease</keyword>
<evidence type="ECO:0000256" key="8">
    <source>
        <dbReference type="ARBA" id="ARBA00022801"/>
    </source>
</evidence>
<keyword evidence="7" id="KW-0479">Metal-binding</keyword>
<dbReference type="InterPro" id="IPR052170">
    <property type="entry name" value="M29_Exopeptidase"/>
</dbReference>
<evidence type="ECO:0000313" key="10">
    <source>
        <dbReference type="EMBL" id="BAS26478.1"/>
    </source>
</evidence>
<proteinExistence type="inferred from homology"/>
<keyword evidence="5" id="KW-0031">Aminopeptidase</keyword>
<dbReference type="OrthoDB" id="9803993at2"/>
<accession>A0A0K2SH81</accession>
<reference evidence="11" key="2">
    <citation type="journal article" date="2016" name="Int. J. Syst. Evol. Microbiol.">
        <title>Complete genome sequence and cell structure of Limnochorda pilosa, a Gram-negative spore-former within the phylum Firmicutes.</title>
        <authorList>
            <person name="Watanabe M."/>
            <person name="Kojima H."/>
            <person name="Fukui M."/>
        </authorList>
    </citation>
    <scope>NUCLEOTIDE SEQUENCE [LARGE SCALE GENOMIC DNA]</scope>
    <source>
        <strain evidence="11">HC45</strain>
    </source>
</reference>
<dbReference type="Proteomes" id="UP000065807">
    <property type="component" value="Chromosome"/>
</dbReference>
<evidence type="ECO:0000256" key="4">
    <source>
        <dbReference type="ARBA" id="ARBA00008236"/>
    </source>
</evidence>
<comment type="cofactor">
    <cofactor evidence="2">
        <name>Mg(2+)</name>
        <dbReference type="ChEBI" id="CHEBI:18420"/>
    </cofactor>
</comment>
<reference evidence="11" key="1">
    <citation type="submission" date="2015-07" db="EMBL/GenBank/DDBJ databases">
        <title>Complete genome sequence and phylogenetic analysis of Limnochorda pilosa.</title>
        <authorList>
            <person name="Watanabe M."/>
            <person name="Kojima H."/>
            <person name="Fukui M."/>
        </authorList>
    </citation>
    <scope>NUCLEOTIDE SEQUENCE [LARGE SCALE GENOMIC DNA]</scope>
    <source>
        <strain evidence="11">HC45</strain>
    </source>
</reference>
<keyword evidence="11" id="KW-1185">Reference proteome</keyword>
<keyword evidence="8" id="KW-0378">Hydrolase</keyword>
<organism evidence="10 11">
    <name type="scientific">Limnochorda pilosa</name>
    <dbReference type="NCBI Taxonomy" id="1555112"/>
    <lineage>
        <taxon>Bacteria</taxon>
        <taxon>Bacillati</taxon>
        <taxon>Bacillota</taxon>
        <taxon>Limnochordia</taxon>
        <taxon>Limnochordales</taxon>
        <taxon>Limnochordaceae</taxon>
        <taxon>Limnochorda</taxon>
    </lineage>
</organism>
<evidence type="ECO:0000313" key="11">
    <source>
        <dbReference type="Proteomes" id="UP000065807"/>
    </source>
</evidence>
<dbReference type="RefSeq" id="WP_068134079.1">
    <property type="nucleotide sequence ID" value="NZ_AP014924.1"/>
</dbReference>
<dbReference type="GO" id="GO:0008237">
    <property type="term" value="F:metallopeptidase activity"/>
    <property type="evidence" value="ECO:0007669"/>
    <property type="project" value="UniProtKB-KW"/>
</dbReference>
<dbReference type="Pfam" id="PF02073">
    <property type="entry name" value="Peptidase_M29"/>
    <property type="match status" value="1"/>
</dbReference>
<dbReference type="PANTHER" id="PTHR34448">
    <property type="entry name" value="AMINOPEPTIDASE"/>
    <property type="match status" value="1"/>
</dbReference>
<comment type="similarity">
    <text evidence="4">Belongs to the peptidase M29 family.</text>
</comment>
<evidence type="ECO:0000256" key="5">
    <source>
        <dbReference type="ARBA" id="ARBA00022438"/>
    </source>
</evidence>
<protein>
    <submittedName>
        <fullName evidence="10">Peptidase M29</fullName>
    </submittedName>
</protein>
<dbReference type="KEGG" id="lpil:LIP_0621"/>
<comment type="cofactor">
    <cofactor evidence="3">
        <name>Zn(2+)</name>
        <dbReference type="ChEBI" id="CHEBI:29105"/>
    </cofactor>
</comment>
<dbReference type="Gene3D" id="3.40.1830.10">
    <property type="entry name" value="Thermophilic metalloprotease (M29)"/>
    <property type="match status" value="1"/>
</dbReference>
<dbReference type="SUPFAM" id="SSF144052">
    <property type="entry name" value="Thermophilic metalloprotease-like"/>
    <property type="match status" value="1"/>
</dbReference>
<evidence type="ECO:0000256" key="9">
    <source>
        <dbReference type="ARBA" id="ARBA00023049"/>
    </source>
</evidence>
<dbReference type="InterPro" id="IPR000787">
    <property type="entry name" value="Peptidase_M29"/>
</dbReference>
<keyword evidence="9" id="KW-0482">Metalloprotease</keyword>
<dbReference type="PATRIC" id="fig|1555112.3.peg.649"/>
<evidence type="ECO:0000256" key="2">
    <source>
        <dbReference type="ARBA" id="ARBA00001946"/>
    </source>
</evidence>
<sequence>MPDPRLSKMAQVMVRYSVAVKPGDKVFVQGSELAAPLLREVLRETLRAGGHPDVHANVPGAMEVFFKEASEEQLKHISPLQELVVGTYDCFINVMAPHNVKELSGVDPGRQAAHSRAMAPINTTFMRRAADGELRWVLTQYPTQAAAQEASMSLAEYEEFVFSACRLDDPDPVAVWQRVHEEQEHLIEKLSQLSEIRIVAADTDLTLSVAGRRWENADGKANFPDGEVFTGPVEDSAQGRIRFSFPGVYGGKEIEDIRLEFRDGKVVEARAAKGEDLLHALLDSDEGARYLGELGIGTNFQIQRFTREMLFDEKIGGTVHLAVGAGYPETGSTNQSGVHWDMLCDMRQGGEIYGDGKLVYREGRFLF</sequence>
<dbReference type="STRING" id="1555112.LIP_0621"/>
<evidence type="ECO:0000256" key="3">
    <source>
        <dbReference type="ARBA" id="ARBA00001947"/>
    </source>
</evidence>
<dbReference type="InterPro" id="IPR035097">
    <property type="entry name" value="M29_N-terminal"/>
</dbReference>
<name>A0A0K2SH81_LIMPI</name>
<gene>
    <name evidence="10" type="ORF">LIP_0621</name>
</gene>
<dbReference type="GO" id="GO:0046872">
    <property type="term" value="F:metal ion binding"/>
    <property type="evidence" value="ECO:0007669"/>
    <property type="project" value="UniProtKB-KW"/>
</dbReference>
<evidence type="ECO:0000256" key="7">
    <source>
        <dbReference type="ARBA" id="ARBA00022723"/>
    </source>
</evidence>
<dbReference type="PANTHER" id="PTHR34448:SF1">
    <property type="entry name" value="BLL6088 PROTEIN"/>
    <property type="match status" value="1"/>
</dbReference>